<sequence length="133" mass="15449">MEISCHTTHNLCTGVALFLLESSIAFRIMDIPFINRRHHSFTYLNCGRNCYSPLGYYIWRLITSTYKYTPGGILNNYTFLQYFCAFCQKVSVRAHLHGHMCPVYAGIFFMCVKYAVHGKYTCRRVFAVYAQSP</sequence>
<keyword evidence="2" id="KW-1185">Reference proteome</keyword>
<dbReference type="AlphaFoldDB" id="A0A8J6AZP8"/>
<reference evidence="1" key="1">
    <citation type="thesis" date="2020" institute="ProQuest LLC" country="789 East Eisenhower Parkway, Ann Arbor, MI, USA">
        <title>Comparative Genomics and Chromosome Evolution.</title>
        <authorList>
            <person name="Mudd A.B."/>
        </authorList>
    </citation>
    <scope>NUCLEOTIDE SEQUENCE</scope>
    <source>
        <strain evidence="1">HN-11 Male</strain>
        <tissue evidence="1">Kidney and liver</tissue>
    </source>
</reference>
<evidence type="ECO:0000313" key="1">
    <source>
        <dbReference type="EMBL" id="KAG9460364.1"/>
    </source>
</evidence>
<comment type="caution">
    <text evidence="1">The sequence shown here is derived from an EMBL/GenBank/DDBJ whole genome shotgun (WGS) entry which is preliminary data.</text>
</comment>
<name>A0A8J6AZP8_ELECQ</name>
<evidence type="ECO:0000313" key="2">
    <source>
        <dbReference type="Proteomes" id="UP000770717"/>
    </source>
</evidence>
<dbReference type="Proteomes" id="UP000770717">
    <property type="component" value="Unassembled WGS sequence"/>
</dbReference>
<proteinExistence type="predicted"/>
<gene>
    <name evidence="1" type="ORF">GDO78_022344</name>
</gene>
<protein>
    <submittedName>
        <fullName evidence="1">Uncharacterized protein</fullName>
    </submittedName>
</protein>
<dbReference type="EMBL" id="WNTK01079145">
    <property type="protein sequence ID" value="KAG9460364.1"/>
    <property type="molecule type" value="Genomic_DNA"/>
</dbReference>
<organism evidence="1 2">
    <name type="scientific">Eleutherodactylus coqui</name>
    <name type="common">Puerto Rican coqui</name>
    <dbReference type="NCBI Taxonomy" id="57060"/>
    <lineage>
        <taxon>Eukaryota</taxon>
        <taxon>Metazoa</taxon>
        <taxon>Chordata</taxon>
        <taxon>Craniata</taxon>
        <taxon>Vertebrata</taxon>
        <taxon>Euteleostomi</taxon>
        <taxon>Amphibia</taxon>
        <taxon>Batrachia</taxon>
        <taxon>Anura</taxon>
        <taxon>Neobatrachia</taxon>
        <taxon>Hyloidea</taxon>
        <taxon>Eleutherodactylidae</taxon>
        <taxon>Eleutherodactylinae</taxon>
        <taxon>Eleutherodactylus</taxon>
        <taxon>Eleutherodactylus</taxon>
    </lineage>
</organism>
<accession>A0A8J6AZP8</accession>